<name>A0A848F7U2_9BURK</name>
<dbReference type="PANTHER" id="PTHR30632">
    <property type="entry name" value="MOLYBDATE-BINDING PERIPLASMIC PROTEIN"/>
    <property type="match status" value="1"/>
</dbReference>
<proteinExistence type="predicted"/>
<sequence length="280" mass="28021">MKAACGVALAATAAVAAAQAQTAAALSAASAVTPSEVVTVYAAGSLRAALTEAARAFESRSGARVALNFGASGLLKDKLLGGERADLFASANMEHPQALAAAGRARAVEPFARNALCLLGAPGFSLRGQSVAQRLLDPALRLGISTPGADPAGDYAFRFFERIEASGAAAPGSADELKKHALQLTGGPGSPTPPAGRSVYGMLLAEGRADVFVTYCTNATLAARENAALPVLPVPAELDVAATYGLALLPGASPAAEAFAGFLRGPEGQALLRGHGFSAP</sequence>
<protein>
    <submittedName>
        <fullName evidence="2">Solute-binding protein</fullName>
    </submittedName>
</protein>
<feature type="chain" id="PRO_5032416304" evidence="1">
    <location>
        <begin position="21"/>
        <end position="280"/>
    </location>
</feature>
<dbReference type="Proteomes" id="UP000574067">
    <property type="component" value="Unassembled WGS sequence"/>
</dbReference>
<keyword evidence="1" id="KW-0732">Signal</keyword>
<dbReference type="SUPFAM" id="SSF53850">
    <property type="entry name" value="Periplasmic binding protein-like II"/>
    <property type="match status" value="1"/>
</dbReference>
<dbReference type="InterPro" id="IPR050682">
    <property type="entry name" value="ModA/WtpA"/>
</dbReference>
<dbReference type="GO" id="GO:0015689">
    <property type="term" value="P:molybdate ion transport"/>
    <property type="evidence" value="ECO:0007669"/>
    <property type="project" value="TreeGrafter"/>
</dbReference>
<evidence type="ECO:0000313" key="2">
    <source>
        <dbReference type="EMBL" id="NML14785.1"/>
    </source>
</evidence>
<keyword evidence="3" id="KW-1185">Reference proteome</keyword>
<accession>A0A848F7U2</accession>
<dbReference type="GO" id="GO:0030973">
    <property type="term" value="F:molybdate ion binding"/>
    <property type="evidence" value="ECO:0007669"/>
    <property type="project" value="TreeGrafter"/>
</dbReference>
<evidence type="ECO:0000256" key="1">
    <source>
        <dbReference type="SAM" id="SignalP"/>
    </source>
</evidence>
<organism evidence="2 3">
    <name type="scientific">Azohydromonas caseinilytica</name>
    <dbReference type="NCBI Taxonomy" id="2728836"/>
    <lineage>
        <taxon>Bacteria</taxon>
        <taxon>Pseudomonadati</taxon>
        <taxon>Pseudomonadota</taxon>
        <taxon>Betaproteobacteria</taxon>
        <taxon>Burkholderiales</taxon>
        <taxon>Sphaerotilaceae</taxon>
        <taxon>Azohydromonas</taxon>
    </lineage>
</organism>
<dbReference type="AlphaFoldDB" id="A0A848F7U2"/>
<comment type="caution">
    <text evidence="2">The sequence shown here is derived from an EMBL/GenBank/DDBJ whole genome shotgun (WGS) entry which is preliminary data.</text>
</comment>
<dbReference type="EMBL" id="JABBFW010000004">
    <property type="protein sequence ID" value="NML14785.1"/>
    <property type="molecule type" value="Genomic_DNA"/>
</dbReference>
<reference evidence="2 3" key="1">
    <citation type="submission" date="2020-04" db="EMBL/GenBank/DDBJ databases">
        <title>Azohydromonas sp. isolated from soil.</title>
        <authorList>
            <person name="Dahal R.H."/>
        </authorList>
    </citation>
    <scope>NUCLEOTIDE SEQUENCE [LARGE SCALE GENOMIC DNA]</scope>
    <source>
        <strain evidence="2 3">G-1-1-14</strain>
    </source>
</reference>
<dbReference type="Gene3D" id="3.40.190.10">
    <property type="entry name" value="Periplasmic binding protein-like II"/>
    <property type="match status" value="2"/>
</dbReference>
<evidence type="ECO:0000313" key="3">
    <source>
        <dbReference type="Proteomes" id="UP000574067"/>
    </source>
</evidence>
<dbReference type="Pfam" id="PF13531">
    <property type="entry name" value="SBP_bac_11"/>
    <property type="match status" value="1"/>
</dbReference>
<feature type="signal peptide" evidence="1">
    <location>
        <begin position="1"/>
        <end position="20"/>
    </location>
</feature>
<dbReference type="PANTHER" id="PTHR30632:SF0">
    <property type="entry name" value="SULFATE-BINDING PROTEIN"/>
    <property type="match status" value="1"/>
</dbReference>
<gene>
    <name evidence="2" type="ORF">HHL10_07330</name>
</gene>